<name>A0A508BUB1_9ACTO</name>
<evidence type="ECO:0000256" key="2">
    <source>
        <dbReference type="SAM" id="Phobius"/>
    </source>
</evidence>
<feature type="transmembrane region" description="Helical" evidence="2">
    <location>
        <begin position="610"/>
        <end position="629"/>
    </location>
</feature>
<feature type="transmembrane region" description="Helical" evidence="2">
    <location>
        <begin position="649"/>
        <end position="666"/>
    </location>
</feature>
<keyword evidence="2" id="KW-1133">Transmembrane helix</keyword>
<keyword evidence="2" id="KW-0812">Transmembrane</keyword>
<comment type="caution">
    <text evidence="3">The sequence shown here is derived from an EMBL/GenBank/DDBJ whole genome shotgun (WGS) entry which is preliminary data.</text>
</comment>
<feature type="transmembrane region" description="Helical" evidence="2">
    <location>
        <begin position="521"/>
        <end position="542"/>
    </location>
</feature>
<feature type="compositionally biased region" description="Basic and acidic residues" evidence="1">
    <location>
        <begin position="9"/>
        <end position="20"/>
    </location>
</feature>
<dbReference type="RefSeq" id="WP_141405856.1">
    <property type="nucleotide sequence ID" value="NZ_CP066060.1"/>
</dbReference>
<sequence>MTRSKASRRNQEDSTKENSKPTDTPSPGEANPKIRSDRKYDAALLFVHGIGNQKEGDVLKNMANPVAKHIIHVAEKYDWQTEVEQETPSSPIIITARKMNHSKTTYLDECIWANSFPRITFWEFTKWLAVRISSPIVLLIPDKDDIQVIRREFELHNYFSVKAYLKLSGVMLRVLFRLFLLFGVSLLVSTAPLLLFQFLLNSSTGLRVAVIMLILIAMSCLVSLHKKANYFAHVPAAIMPSHGEYMLDTVKDAIRRTYRLTKRPTLIAHSQGGFLAYHALKDLSTKKRPKWRLFGVGSGLRPITFLDRLNNRWTLSLWWATSLYAFLAIGSFLALLNHADFGENLRFTGIHLYFISRAILGLPLSSAEINYLSEPLRQQSHTFLSQVFYLLQDTIPLPLATILLGIFWIIANRSSNSPFLFDRIPPLKCVSNWTEVTTSHDLVGRLSLAPLPLQVRQQDTSGASNVILDHISYFKTSILPLQIAIEALGDAQILTKSELDRERDDINTLNTQLNALSQRRWHLTSFIISALSATLFIIYTFINGYMSWAFTIIYLSLAVTIVSIPCRLIEIALSRSGPLKPPSETNIMKQRQRISAHYNRMILVGYAERCLGVILAITGMGSILATHIAEAVVAPPKTGVIIDPQSMSSLWKLGTLALFSGIAVMFKYRLHHFLLLGFELYLSFWIVTAHSVSFFVIKPGLPAVILIVITTSLIIAIQRSRSVTQQNSTRPRG</sequence>
<protein>
    <recommendedName>
        <fullName evidence="5">Alpha/beta hydrolase</fullName>
    </recommendedName>
</protein>
<dbReference type="EMBL" id="VICC01000001">
    <property type="protein sequence ID" value="TQD63188.1"/>
    <property type="molecule type" value="Genomic_DNA"/>
</dbReference>
<evidence type="ECO:0000313" key="4">
    <source>
        <dbReference type="Proteomes" id="UP000317942"/>
    </source>
</evidence>
<feature type="region of interest" description="Disordered" evidence="1">
    <location>
        <begin position="1"/>
        <end position="34"/>
    </location>
</feature>
<evidence type="ECO:0008006" key="5">
    <source>
        <dbReference type="Google" id="ProtNLM"/>
    </source>
</evidence>
<feature type="transmembrane region" description="Helical" evidence="2">
    <location>
        <begin position="548"/>
        <end position="569"/>
    </location>
</feature>
<feature type="transmembrane region" description="Helical" evidence="2">
    <location>
        <begin position="387"/>
        <end position="411"/>
    </location>
</feature>
<dbReference type="GeneID" id="64213831"/>
<evidence type="ECO:0000256" key="1">
    <source>
        <dbReference type="SAM" id="MobiDB-lite"/>
    </source>
</evidence>
<dbReference type="AlphaFoldDB" id="A0A508BUB1"/>
<feature type="transmembrane region" description="Helical" evidence="2">
    <location>
        <begin position="700"/>
        <end position="717"/>
    </location>
</feature>
<keyword evidence="2" id="KW-0472">Membrane</keyword>
<organism evidence="3 4">
    <name type="scientific">Actinomyces oris</name>
    <dbReference type="NCBI Taxonomy" id="544580"/>
    <lineage>
        <taxon>Bacteria</taxon>
        <taxon>Bacillati</taxon>
        <taxon>Actinomycetota</taxon>
        <taxon>Actinomycetes</taxon>
        <taxon>Actinomycetales</taxon>
        <taxon>Actinomycetaceae</taxon>
        <taxon>Actinomyces</taxon>
    </lineage>
</organism>
<proteinExistence type="predicted"/>
<dbReference type="Proteomes" id="UP000317942">
    <property type="component" value="Unassembled WGS sequence"/>
</dbReference>
<feature type="transmembrane region" description="Helical" evidence="2">
    <location>
        <begin position="206"/>
        <end position="224"/>
    </location>
</feature>
<feature type="transmembrane region" description="Helical" evidence="2">
    <location>
        <begin position="174"/>
        <end position="200"/>
    </location>
</feature>
<dbReference type="InterPro" id="IPR029058">
    <property type="entry name" value="AB_hydrolase_fold"/>
</dbReference>
<feature type="transmembrane region" description="Helical" evidence="2">
    <location>
        <begin position="673"/>
        <end position="694"/>
    </location>
</feature>
<accession>A0A508BUB1</accession>
<evidence type="ECO:0000313" key="3">
    <source>
        <dbReference type="EMBL" id="TQD63188.1"/>
    </source>
</evidence>
<feature type="transmembrane region" description="Helical" evidence="2">
    <location>
        <begin position="315"/>
        <end position="336"/>
    </location>
</feature>
<reference evidence="3 4" key="1">
    <citation type="submission" date="2019-06" db="EMBL/GenBank/DDBJ databases">
        <title>Draft genome sequence of Actinomyces oris CCUG 34288T.</title>
        <authorList>
            <person name="Salva-Serra F."/>
            <person name="Cardew S."/>
            <person name="Moore E."/>
        </authorList>
    </citation>
    <scope>NUCLEOTIDE SEQUENCE [LARGE SCALE GENOMIC DNA]</scope>
    <source>
        <strain evidence="3 4">CCUG 34288</strain>
    </source>
</reference>
<gene>
    <name evidence="3" type="ORF">FK267_00910</name>
</gene>
<dbReference type="SUPFAM" id="SSF53474">
    <property type="entry name" value="alpha/beta-Hydrolases"/>
    <property type="match status" value="1"/>
</dbReference>